<dbReference type="FunFam" id="3.10.20.810:FF:000001">
    <property type="entry name" value="Histidine biosynthesis bifunctional protein HisIE"/>
    <property type="match status" value="1"/>
</dbReference>
<keyword evidence="18" id="KW-1185">Reference proteome</keyword>
<evidence type="ECO:0000256" key="1">
    <source>
        <dbReference type="ARBA" id="ARBA00000024"/>
    </source>
</evidence>
<dbReference type="CDD" id="cd11534">
    <property type="entry name" value="NTP-PPase_HisIE_like"/>
    <property type="match status" value="1"/>
</dbReference>
<keyword evidence="8 15" id="KW-0963">Cytoplasm</keyword>
<keyword evidence="10 15" id="KW-0547">Nucleotide-binding</keyword>
<dbReference type="InterPro" id="IPR002496">
    <property type="entry name" value="PRib_AMP_CycHydrolase_dom"/>
</dbReference>
<evidence type="ECO:0000256" key="10">
    <source>
        <dbReference type="ARBA" id="ARBA00022741"/>
    </source>
</evidence>
<proteinExistence type="inferred from homology"/>
<dbReference type="InterPro" id="IPR023019">
    <property type="entry name" value="His_synth_HisIE"/>
</dbReference>
<dbReference type="GO" id="GO:0004635">
    <property type="term" value="F:phosphoribosyl-AMP cyclohydrolase activity"/>
    <property type="evidence" value="ECO:0007669"/>
    <property type="project" value="UniProtKB-UniRule"/>
</dbReference>
<comment type="catalytic activity">
    <reaction evidence="2 15">
        <text>1-(5-phospho-beta-D-ribosyl)-ATP + H2O = 1-(5-phospho-beta-D-ribosyl)-5'-AMP + diphosphate + H(+)</text>
        <dbReference type="Rhea" id="RHEA:22828"/>
        <dbReference type="ChEBI" id="CHEBI:15377"/>
        <dbReference type="ChEBI" id="CHEBI:15378"/>
        <dbReference type="ChEBI" id="CHEBI:33019"/>
        <dbReference type="ChEBI" id="CHEBI:59457"/>
        <dbReference type="ChEBI" id="CHEBI:73183"/>
        <dbReference type="EC" id="3.6.1.31"/>
    </reaction>
</comment>
<dbReference type="PANTHER" id="PTHR42945:SF9">
    <property type="entry name" value="HISTIDINE BIOSYNTHESIS BIFUNCTIONAL PROTEIN HISIE"/>
    <property type="match status" value="1"/>
</dbReference>
<evidence type="ECO:0000256" key="12">
    <source>
        <dbReference type="ARBA" id="ARBA00022840"/>
    </source>
</evidence>
<dbReference type="Pfam" id="PF01503">
    <property type="entry name" value="PRA-PH"/>
    <property type="match status" value="1"/>
</dbReference>
<dbReference type="InterPro" id="IPR021130">
    <property type="entry name" value="PRib-ATP_PPHydrolase-like"/>
</dbReference>
<dbReference type="STRING" id="1120920.SAMN03080599_01492"/>
<dbReference type="NCBIfam" id="TIGR03188">
    <property type="entry name" value="histidine_hisI"/>
    <property type="match status" value="1"/>
</dbReference>
<evidence type="ECO:0000256" key="4">
    <source>
        <dbReference type="ARBA" id="ARBA00005169"/>
    </source>
</evidence>
<dbReference type="NCBIfam" id="NF000768">
    <property type="entry name" value="PRK00051.1"/>
    <property type="match status" value="1"/>
</dbReference>
<evidence type="ECO:0000256" key="13">
    <source>
        <dbReference type="ARBA" id="ARBA00023102"/>
    </source>
</evidence>
<dbReference type="GO" id="GO:0004636">
    <property type="term" value="F:phosphoribosyl-ATP diphosphatase activity"/>
    <property type="evidence" value="ECO:0007669"/>
    <property type="project" value="UniProtKB-UniRule"/>
</dbReference>
<comment type="pathway">
    <text evidence="4 15">Amino-acid biosynthesis; L-histidine biosynthesis; L-histidine from 5-phospho-alpha-D-ribose 1-diphosphate: step 3/9.</text>
</comment>
<dbReference type="Proteomes" id="UP000199208">
    <property type="component" value="Unassembled WGS sequence"/>
</dbReference>
<dbReference type="Pfam" id="PF01502">
    <property type="entry name" value="PRA-CH"/>
    <property type="match status" value="1"/>
</dbReference>
<keyword evidence="14 15" id="KW-0511">Multifunctional enzyme</keyword>
<dbReference type="PANTHER" id="PTHR42945">
    <property type="entry name" value="HISTIDINE BIOSYNTHESIS BIFUNCTIONAL PROTEIN"/>
    <property type="match status" value="1"/>
</dbReference>
<comment type="similarity">
    <text evidence="7 15">In the N-terminal section; belongs to the PRA-CH family.</text>
</comment>
<name>A0A1G5RYG6_9FIRM</name>
<dbReference type="SUPFAM" id="SSF101386">
    <property type="entry name" value="all-alpha NTP pyrophosphatases"/>
    <property type="match status" value="1"/>
</dbReference>
<evidence type="ECO:0000256" key="6">
    <source>
        <dbReference type="ARBA" id="ARBA00007731"/>
    </source>
</evidence>
<protein>
    <recommendedName>
        <fullName evidence="15">Histidine biosynthesis bifunctional protein HisIE</fullName>
    </recommendedName>
    <domain>
        <recommendedName>
            <fullName evidence="15">Phosphoribosyl-AMP cyclohydrolase</fullName>
            <shortName evidence="15">PRA-CH</shortName>
            <ecNumber evidence="15">3.5.4.19</ecNumber>
        </recommendedName>
    </domain>
    <domain>
        <recommendedName>
            <fullName evidence="15">Phosphoribosyl-ATP pyrophosphatase</fullName>
            <shortName evidence="15">PRA-PH</shortName>
            <ecNumber evidence="15">3.6.1.31</ecNumber>
        </recommendedName>
    </domain>
</protein>
<dbReference type="SUPFAM" id="SSF141734">
    <property type="entry name" value="HisI-like"/>
    <property type="match status" value="1"/>
</dbReference>
<keyword evidence="13 15" id="KW-0368">Histidine biosynthesis</keyword>
<dbReference type="HAMAP" id="MF_01020">
    <property type="entry name" value="HisE"/>
    <property type="match status" value="1"/>
</dbReference>
<evidence type="ECO:0000256" key="15">
    <source>
        <dbReference type="HAMAP-Rule" id="MF_01019"/>
    </source>
</evidence>
<dbReference type="InterPro" id="IPR038019">
    <property type="entry name" value="PRib_AMP_CycHydrolase_sf"/>
</dbReference>
<dbReference type="OrthoDB" id="9795769at2"/>
<comment type="catalytic activity">
    <reaction evidence="1 15">
        <text>1-(5-phospho-beta-D-ribosyl)-5'-AMP + H2O = 1-(5-phospho-beta-D-ribosyl)-5-[(5-phospho-beta-D-ribosylamino)methylideneamino]imidazole-4-carboxamide</text>
        <dbReference type="Rhea" id="RHEA:20049"/>
        <dbReference type="ChEBI" id="CHEBI:15377"/>
        <dbReference type="ChEBI" id="CHEBI:58435"/>
        <dbReference type="ChEBI" id="CHEBI:59457"/>
        <dbReference type="EC" id="3.5.4.19"/>
    </reaction>
</comment>
<evidence type="ECO:0000256" key="14">
    <source>
        <dbReference type="ARBA" id="ARBA00023268"/>
    </source>
</evidence>
<feature type="region of interest" description="Phosphoribosyl-AMP cyclohydrolase" evidence="15">
    <location>
        <begin position="1"/>
        <end position="110"/>
    </location>
</feature>
<evidence type="ECO:0000256" key="3">
    <source>
        <dbReference type="ARBA" id="ARBA00004496"/>
    </source>
</evidence>
<dbReference type="EMBL" id="FMWL01000005">
    <property type="protein sequence ID" value="SCZ78888.1"/>
    <property type="molecule type" value="Genomic_DNA"/>
</dbReference>
<dbReference type="EC" id="3.6.1.31" evidence="15"/>
<dbReference type="NCBIfam" id="NF002747">
    <property type="entry name" value="PRK02759.1"/>
    <property type="match status" value="1"/>
</dbReference>
<dbReference type="RefSeq" id="WP_092590256.1">
    <property type="nucleotide sequence ID" value="NZ_FMWL01000005.1"/>
</dbReference>
<evidence type="ECO:0000256" key="7">
    <source>
        <dbReference type="ARBA" id="ARBA00008299"/>
    </source>
</evidence>
<evidence type="ECO:0000313" key="17">
    <source>
        <dbReference type="EMBL" id="SCZ78888.1"/>
    </source>
</evidence>
<feature type="region of interest" description="Phosphoribosyl-ATP pyrophosphohydrolase" evidence="15">
    <location>
        <begin position="111"/>
        <end position="199"/>
    </location>
</feature>
<accession>A0A1G5RYG6</accession>
<sequence length="199" mass="21924">MKPLKFDDQGLIPAIIQNAATGKVLMLGYMNEEAFARTQEEGVVWFYSRSRSRLWKKGESSGNVLEVVTISEDCDADALLILASPAGPTCHTGAESCFETVGEPSRIGTGVSKLVSVIDGRFNERPEGSYTTYLFNKGLDKILKKVGEEAAEVIIASKNENRPELVGELTDLLFHSLVLMREKGVAVSEVLEELTRRER</sequence>
<dbReference type="Gene3D" id="1.10.287.1080">
    <property type="entry name" value="MazG-like"/>
    <property type="match status" value="1"/>
</dbReference>
<dbReference type="EC" id="3.5.4.19" evidence="15"/>
<evidence type="ECO:0000256" key="8">
    <source>
        <dbReference type="ARBA" id="ARBA00022490"/>
    </source>
</evidence>
<keyword evidence="12 15" id="KW-0067">ATP-binding</keyword>
<dbReference type="UniPathway" id="UPA00031">
    <property type="reaction ID" value="UER00007"/>
</dbReference>
<evidence type="ECO:0000256" key="9">
    <source>
        <dbReference type="ARBA" id="ARBA00022605"/>
    </source>
</evidence>
<dbReference type="InterPro" id="IPR008179">
    <property type="entry name" value="HisE"/>
</dbReference>
<dbReference type="GO" id="GO:0000105">
    <property type="term" value="P:L-histidine biosynthetic process"/>
    <property type="evidence" value="ECO:0007669"/>
    <property type="project" value="UniProtKB-UniRule"/>
</dbReference>
<dbReference type="AlphaFoldDB" id="A0A1G5RYG6"/>
<evidence type="ECO:0000256" key="5">
    <source>
        <dbReference type="ARBA" id="ARBA00005204"/>
    </source>
</evidence>
<comment type="similarity">
    <text evidence="6 15">In the C-terminal section; belongs to the PRA-PH family.</text>
</comment>
<evidence type="ECO:0000256" key="2">
    <source>
        <dbReference type="ARBA" id="ARBA00001460"/>
    </source>
</evidence>
<dbReference type="HAMAP" id="MF_01019">
    <property type="entry name" value="HisIE"/>
    <property type="match status" value="1"/>
</dbReference>
<keyword evidence="9 15" id="KW-0028">Amino-acid biosynthesis</keyword>
<feature type="domain" description="Phosphoribosyl-AMP cyclohydrolase" evidence="16">
    <location>
        <begin position="26"/>
        <end position="99"/>
    </location>
</feature>
<evidence type="ECO:0000256" key="11">
    <source>
        <dbReference type="ARBA" id="ARBA00022801"/>
    </source>
</evidence>
<dbReference type="Gene3D" id="3.10.20.810">
    <property type="entry name" value="Phosphoribosyl-AMP cyclohydrolase"/>
    <property type="match status" value="1"/>
</dbReference>
<keyword evidence="11 15" id="KW-0378">Hydrolase</keyword>
<gene>
    <name evidence="15" type="primary">hisI</name>
    <name evidence="15" type="synonym">hisIE</name>
    <name evidence="17" type="ORF">SAMN03080599_01492</name>
</gene>
<evidence type="ECO:0000313" key="18">
    <source>
        <dbReference type="Proteomes" id="UP000199208"/>
    </source>
</evidence>
<organism evidence="17 18">
    <name type="scientific">Acidaminobacter hydrogenoformans DSM 2784</name>
    <dbReference type="NCBI Taxonomy" id="1120920"/>
    <lineage>
        <taxon>Bacteria</taxon>
        <taxon>Bacillati</taxon>
        <taxon>Bacillota</taxon>
        <taxon>Clostridia</taxon>
        <taxon>Peptostreptococcales</taxon>
        <taxon>Acidaminobacteraceae</taxon>
        <taxon>Acidaminobacter</taxon>
    </lineage>
</organism>
<comment type="subcellular location">
    <subcellularLocation>
        <location evidence="3 15">Cytoplasm</location>
    </subcellularLocation>
</comment>
<evidence type="ECO:0000259" key="16">
    <source>
        <dbReference type="Pfam" id="PF01502"/>
    </source>
</evidence>
<dbReference type="GO" id="GO:0005737">
    <property type="term" value="C:cytoplasm"/>
    <property type="evidence" value="ECO:0007669"/>
    <property type="project" value="UniProtKB-SubCell"/>
</dbReference>
<dbReference type="GO" id="GO:0005524">
    <property type="term" value="F:ATP binding"/>
    <property type="evidence" value="ECO:0007669"/>
    <property type="project" value="UniProtKB-KW"/>
</dbReference>
<reference evidence="17 18" key="1">
    <citation type="submission" date="2016-10" db="EMBL/GenBank/DDBJ databases">
        <authorList>
            <person name="de Groot N.N."/>
        </authorList>
    </citation>
    <scope>NUCLEOTIDE SEQUENCE [LARGE SCALE GENOMIC DNA]</scope>
    <source>
        <strain evidence="17 18">DSM 2784</strain>
    </source>
</reference>
<comment type="pathway">
    <text evidence="5 15">Amino-acid biosynthesis; L-histidine biosynthesis; L-histidine from 5-phospho-alpha-D-ribose 1-diphosphate: step 2/9.</text>
</comment>